<keyword evidence="5 7" id="KW-0472">Membrane</keyword>
<dbReference type="AlphaFoldDB" id="A0A2V3J0F0"/>
<dbReference type="GO" id="GO:0016020">
    <property type="term" value="C:membrane"/>
    <property type="evidence" value="ECO:0007669"/>
    <property type="project" value="UniProtKB-SubCell"/>
</dbReference>
<feature type="compositionally biased region" description="Polar residues" evidence="6">
    <location>
        <begin position="1"/>
        <end position="13"/>
    </location>
</feature>
<dbReference type="Pfam" id="PF05277">
    <property type="entry name" value="DUF726"/>
    <property type="match status" value="2"/>
</dbReference>
<evidence type="ECO:0000313" key="9">
    <source>
        <dbReference type="Proteomes" id="UP000247409"/>
    </source>
</evidence>
<gene>
    <name evidence="8" type="ORF">BWQ96_02244</name>
</gene>
<protein>
    <submittedName>
        <fullName evidence="8">Transmembrane and coiled-coil domain-containing protein 4</fullName>
    </submittedName>
</protein>
<dbReference type="EMBL" id="NBIV01000018">
    <property type="protein sequence ID" value="PXF47858.1"/>
    <property type="molecule type" value="Genomic_DNA"/>
</dbReference>
<feature type="transmembrane region" description="Helical" evidence="7">
    <location>
        <begin position="507"/>
        <end position="529"/>
    </location>
</feature>
<dbReference type="OrthoDB" id="4200at2759"/>
<evidence type="ECO:0000256" key="6">
    <source>
        <dbReference type="SAM" id="MobiDB-lite"/>
    </source>
</evidence>
<feature type="compositionally biased region" description="Basic and acidic residues" evidence="6">
    <location>
        <begin position="14"/>
        <end position="24"/>
    </location>
</feature>
<proteinExistence type="inferred from homology"/>
<keyword evidence="3 7" id="KW-0812">Transmembrane</keyword>
<feature type="transmembrane region" description="Helical" evidence="7">
    <location>
        <begin position="233"/>
        <end position="256"/>
    </location>
</feature>
<evidence type="ECO:0000256" key="4">
    <source>
        <dbReference type="ARBA" id="ARBA00022989"/>
    </source>
</evidence>
<dbReference type="PANTHER" id="PTHR17920">
    <property type="entry name" value="TRANSMEMBRANE AND COILED-COIL DOMAIN-CONTAINING PROTEIN 4 TMCO4"/>
    <property type="match status" value="1"/>
</dbReference>
<evidence type="ECO:0000256" key="1">
    <source>
        <dbReference type="ARBA" id="ARBA00004141"/>
    </source>
</evidence>
<evidence type="ECO:0000313" key="8">
    <source>
        <dbReference type="EMBL" id="PXF47858.1"/>
    </source>
</evidence>
<keyword evidence="4 7" id="KW-1133">Transmembrane helix</keyword>
<evidence type="ECO:0000256" key="7">
    <source>
        <dbReference type="SAM" id="Phobius"/>
    </source>
</evidence>
<comment type="caution">
    <text evidence="8">The sequence shown here is derived from an EMBL/GenBank/DDBJ whole genome shotgun (WGS) entry which is preliminary data.</text>
</comment>
<accession>A0A2V3J0F0</accession>
<dbReference type="InterPro" id="IPR029058">
    <property type="entry name" value="AB_hydrolase_fold"/>
</dbReference>
<evidence type="ECO:0000256" key="3">
    <source>
        <dbReference type="ARBA" id="ARBA00022692"/>
    </source>
</evidence>
<comment type="similarity">
    <text evidence="2">Belongs to the TMCO4 family.</text>
</comment>
<sequence length="754" mass="80926">MEAASLSSSLSKNGTEDTQDRGDPGQRFPAAGILAACAASQTPDLSWLRSYLSRTLNAFSLPSGARSAIIEQALEVAASPQAVTRAVELADAYLTASSFEQSRAVPLISKILEADVVKSTSYDARARETLMRYIFALSLPPRILYAAEHQLAELVYALAANATINGENVESVGEDSAHTRHRANVKWLKVGAAGLFGGLALGISGGLIAPALLPALGTVGLASATAPLAALGGGGAVAVGSLFGAAGAGVGAAAMASRTGEIEEFTFERCTPSHEAGAKTYDTARITPTENTHEAFIPIASGQKTMGGLLVWEILSSQEFDMVVPARIAFGVKVQDFSRDGVKPTPEWLLPEQFMDVGGLDKNGNGKRRRTTGAVTIFENKVYILRFRLMPGSLTVKISYRVAFVPPGKEPPLWIVQDNEDHSAEQEKAKARSLSLAILVPGLIHAPENSTYPGMCADQFNVTASALSECGIQTFALRWESRLLLELSDALRRLITRMTVSIAAQNGAMMVVPALVGAVALPVSVIAALRTVIGNIWARALSHAAECGYMLSAELASRSFGNRPIVLAGFSAGALVIFDCLRELARRKLVGIVHDVYLIGAPCTADVSVWREIRSVVSGRLVNAYNPNDWYLELYHRGTNLSAVAGNRPVQDREGIANVENICLTEDQVTNHMDYARRAQHILLDLGIADPEARKPWSRVLYDLNHGGEAFSTDIIHSHDDHLMPSERNQGEADDVVLFRSVRRSKHLKRTTSA</sequence>
<organism evidence="8 9">
    <name type="scientific">Gracilariopsis chorda</name>
    <dbReference type="NCBI Taxonomy" id="448386"/>
    <lineage>
        <taxon>Eukaryota</taxon>
        <taxon>Rhodophyta</taxon>
        <taxon>Florideophyceae</taxon>
        <taxon>Rhodymeniophycidae</taxon>
        <taxon>Gracilariales</taxon>
        <taxon>Gracilariaceae</taxon>
        <taxon>Gracilariopsis</taxon>
    </lineage>
</organism>
<evidence type="ECO:0000256" key="2">
    <source>
        <dbReference type="ARBA" id="ARBA00009824"/>
    </source>
</evidence>
<feature type="transmembrane region" description="Helical" evidence="7">
    <location>
        <begin position="190"/>
        <end position="213"/>
    </location>
</feature>
<keyword evidence="9" id="KW-1185">Reference proteome</keyword>
<comment type="subcellular location">
    <subcellularLocation>
        <location evidence="1">Membrane</location>
        <topology evidence="1">Multi-pass membrane protein</topology>
    </subcellularLocation>
</comment>
<reference evidence="8 9" key="1">
    <citation type="journal article" date="2018" name="Mol. Biol. Evol.">
        <title>Analysis of the draft genome of the red seaweed Gracilariopsis chorda provides insights into genome size evolution in Rhodophyta.</title>
        <authorList>
            <person name="Lee J."/>
            <person name="Yang E.C."/>
            <person name="Graf L."/>
            <person name="Yang J.H."/>
            <person name="Qiu H."/>
            <person name="Zel Zion U."/>
            <person name="Chan C.X."/>
            <person name="Stephens T.G."/>
            <person name="Weber A.P.M."/>
            <person name="Boo G.H."/>
            <person name="Boo S.M."/>
            <person name="Kim K.M."/>
            <person name="Shin Y."/>
            <person name="Jung M."/>
            <person name="Lee S.J."/>
            <person name="Yim H.S."/>
            <person name="Lee J.H."/>
            <person name="Bhattacharya D."/>
            <person name="Yoon H.S."/>
        </authorList>
    </citation>
    <scope>NUCLEOTIDE SEQUENCE [LARGE SCALE GENOMIC DNA]</scope>
    <source>
        <strain evidence="8 9">SKKU-2015</strain>
        <tissue evidence="8">Whole body</tissue>
    </source>
</reference>
<feature type="region of interest" description="Disordered" evidence="6">
    <location>
        <begin position="1"/>
        <end position="26"/>
    </location>
</feature>
<dbReference type="Proteomes" id="UP000247409">
    <property type="component" value="Unassembled WGS sequence"/>
</dbReference>
<evidence type="ECO:0000256" key="5">
    <source>
        <dbReference type="ARBA" id="ARBA00023136"/>
    </source>
</evidence>
<name>A0A2V3J0F0_9FLOR</name>
<dbReference type="SUPFAM" id="SSF53474">
    <property type="entry name" value="alpha/beta-Hydrolases"/>
    <property type="match status" value="1"/>
</dbReference>
<dbReference type="PANTHER" id="PTHR17920:SF3">
    <property type="entry name" value="TRANSMEMBRANE AND COILED-COIL DOMAIN-CONTAINING PROTEIN 4"/>
    <property type="match status" value="1"/>
</dbReference>
<dbReference type="InterPro" id="IPR007941">
    <property type="entry name" value="DUF726"/>
</dbReference>